<dbReference type="GO" id="GO:0005886">
    <property type="term" value="C:plasma membrane"/>
    <property type="evidence" value="ECO:0007669"/>
    <property type="project" value="TreeGrafter"/>
</dbReference>
<feature type="transmembrane region" description="Helical" evidence="7">
    <location>
        <begin position="6"/>
        <end position="27"/>
    </location>
</feature>
<dbReference type="PANTHER" id="PTHR45453">
    <property type="entry name" value="PHOSPHATE REGULON SENSOR PROTEIN PHOR"/>
    <property type="match status" value="1"/>
</dbReference>
<keyword evidence="10" id="KW-1185">Reference proteome</keyword>
<dbReference type="PANTHER" id="PTHR45453:SF1">
    <property type="entry name" value="PHOSPHATE REGULON SENSOR PROTEIN PHOR"/>
    <property type="match status" value="1"/>
</dbReference>
<dbReference type="SMART" id="SM00388">
    <property type="entry name" value="HisKA"/>
    <property type="match status" value="1"/>
</dbReference>
<dbReference type="GO" id="GO:0016036">
    <property type="term" value="P:cellular response to phosphate starvation"/>
    <property type="evidence" value="ECO:0007669"/>
    <property type="project" value="TreeGrafter"/>
</dbReference>
<reference evidence="9 10" key="1">
    <citation type="submission" date="2016-12" db="EMBL/GenBank/DDBJ databases">
        <title>Trade-off between light-utilization and light-protection in marine flavobacteria.</title>
        <authorList>
            <person name="Kumagai Y."/>
            <person name="Yoshizawa S."/>
            <person name="Kogure K."/>
            <person name="Iwasaki W."/>
        </authorList>
    </citation>
    <scope>NUCLEOTIDE SEQUENCE [LARGE SCALE GENOMIC DNA]</scope>
    <source>
        <strain evidence="9 10">NBRC 108759</strain>
    </source>
</reference>
<dbReference type="InterPro" id="IPR050351">
    <property type="entry name" value="BphY/WalK/GraS-like"/>
</dbReference>
<dbReference type="EC" id="2.7.13.3" evidence="2"/>
<dbReference type="InterPro" id="IPR036097">
    <property type="entry name" value="HisK_dim/P_sf"/>
</dbReference>
<dbReference type="EMBL" id="MSCN01000001">
    <property type="protein sequence ID" value="PQJ80586.1"/>
    <property type="molecule type" value="Genomic_DNA"/>
</dbReference>
<dbReference type="PROSITE" id="PS50109">
    <property type="entry name" value="HIS_KIN"/>
    <property type="match status" value="1"/>
</dbReference>
<dbReference type="InterPro" id="IPR003594">
    <property type="entry name" value="HATPase_dom"/>
</dbReference>
<dbReference type="Proteomes" id="UP000238882">
    <property type="component" value="Unassembled WGS sequence"/>
</dbReference>
<feature type="transmembrane region" description="Helical" evidence="7">
    <location>
        <begin position="273"/>
        <end position="293"/>
    </location>
</feature>
<keyword evidence="4" id="KW-0808">Transferase</keyword>
<keyword evidence="6" id="KW-0902">Two-component regulatory system</keyword>
<accession>A0A2S7WT05</accession>
<dbReference type="Pfam" id="PF02518">
    <property type="entry name" value="HATPase_c"/>
    <property type="match status" value="1"/>
</dbReference>
<dbReference type="SMART" id="SM00387">
    <property type="entry name" value="HATPase_c"/>
    <property type="match status" value="1"/>
</dbReference>
<comment type="caution">
    <text evidence="9">The sequence shown here is derived from an EMBL/GenBank/DDBJ whole genome shotgun (WGS) entry which is preliminary data.</text>
</comment>
<evidence type="ECO:0000256" key="5">
    <source>
        <dbReference type="ARBA" id="ARBA00022777"/>
    </source>
</evidence>
<dbReference type="CDD" id="cd00075">
    <property type="entry name" value="HATPase"/>
    <property type="match status" value="1"/>
</dbReference>
<name>A0A2S7WT05_9FLAO</name>
<evidence type="ECO:0000256" key="4">
    <source>
        <dbReference type="ARBA" id="ARBA00022679"/>
    </source>
</evidence>
<dbReference type="InterPro" id="IPR005467">
    <property type="entry name" value="His_kinase_dom"/>
</dbReference>
<organism evidence="9 10">
    <name type="scientific">Polaribacter porphyrae</name>
    <dbReference type="NCBI Taxonomy" id="1137780"/>
    <lineage>
        <taxon>Bacteria</taxon>
        <taxon>Pseudomonadati</taxon>
        <taxon>Bacteroidota</taxon>
        <taxon>Flavobacteriia</taxon>
        <taxon>Flavobacteriales</taxon>
        <taxon>Flavobacteriaceae</taxon>
    </lineage>
</organism>
<keyword evidence="3" id="KW-0597">Phosphoprotein</keyword>
<evidence type="ECO:0000259" key="8">
    <source>
        <dbReference type="PROSITE" id="PS50109"/>
    </source>
</evidence>
<proteinExistence type="predicted"/>
<dbReference type="Pfam" id="PF00512">
    <property type="entry name" value="HisKA"/>
    <property type="match status" value="1"/>
</dbReference>
<dbReference type="RefSeq" id="WP_105017189.1">
    <property type="nucleotide sequence ID" value="NZ_MSCN01000001.1"/>
</dbReference>
<dbReference type="Gene3D" id="1.10.287.130">
    <property type="match status" value="1"/>
</dbReference>
<evidence type="ECO:0000256" key="7">
    <source>
        <dbReference type="SAM" id="Phobius"/>
    </source>
</evidence>
<gene>
    <name evidence="9" type="ORF">BTO18_15995</name>
</gene>
<protein>
    <recommendedName>
        <fullName evidence="2">histidine kinase</fullName>
        <ecNumber evidence="2">2.7.13.3</ecNumber>
    </recommendedName>
</protein>
<dbReference type="CDD" id="cd00082">
    <property type="entry name" value="HisKA"/>
    <property type="match status" value="1"/>
</dbReference>
<evidence type="ECO:0000256" key="1">
    <source>
        <dbReference type="ARBA" id="ARBA00000085"/>
    </source>
</evidence>
<evidence type="ECO:0000256" key="3">
    <source>
        <dbReference type="ARBA" id="ARBA00022553"/>
    </source>
</evidence>
<feature type="domain" description="Histidine kinase" evidence="8">
    <location>
        <begin position="312"/>
        <end position="526"/>
    </location>
</feature>
<dbReference type="OrthoDB" id="1933776at2"/>
<keyword evidence="7" id="KW-1133">Transmembrane helix</keyword>
<dbReference type="PRINTS" id="PR00344">
    <property type="entry name" value="BCTRLSENSOR"/>
</dbReference>
<dbReference type="GO" id="GO:0000155">
    <property type="term" value="F:phosphorelay sensor kinase activity"/>
    <property type="evidence" value="ECO:0007669"/>
    <property type="project" value="InterPro"/>
</dbReference>
<dbReference type="InterPro" id="IPR004358">
    <property type="entry name" value="Sig_transdc_His_kin-like_C"/>
</dbReference>
<evidence type="ECO:0000256" key="6">
    <source>
        <dbReference type="ARBA" id="ARBA00023012"/>
    </source>
</evidence>
<keyword evidence="5 9" id="KW-0418">Kinase</keyword>
<dbReference type="AlphaFoldDB" id="A0A2S7WT05"/>
<dbReference type="Gene3D" id="3.30.565.10">
    <property type="entry name" value="Histidine kinase-like ATPase, C-terminal domain"/>
    <property type="match status" value="1"/>
</dbReference>
<keyword evidence="7" id="KW-0472">Membrane</keyword>
<dbReference type="GO" id="GO:0004721">
    <property type="term" value="F:phosphoprotein phosphatase activity"/>
    <property type="evidence" value="ECO:0007669"/>
    <property type="project" value="TreeGrafter"/>
</dbReference>
<dbReference type="InterPro" id="IPR003661">
    <property type="entry name" value="HisK_dim/P_dom"/>
</dbReference>
<dbReference type="InterPro" id="IPR036890">
    <property type="entry name" value="HATPase_C_sf"/>
</dbReference>
<comment type="catalytic activity">
    <reaction evidence="1">
        <text>ATP + protein L-histidine = ADP + protein N-phospho-L-histidine.</text>
        <dbReference type="EC" id="2.7.13.3"/>
    </reaction>
</comment>
<evidence type="ECO:0000313" key="10">
    <source>
        <dbReference type="Proteomes" id="UP000238882"/>
    </source>
</evidence>
<keyword evidence="7" id="KW-0812">Transmembrane</keyword>
<dbReference type="SUPFAM" id="SSF55874">
    <property type="entry name" value="ATPase domain of HSP90 chaperone/DNA topoisomerase II/histidine kinase"/>
    <property type="match status" value="1"/>
</dbReference>
<evidence type="ECO:0000256" key="2">
    <source>
        <dbReference type="ARBA" id="ARBA00012438"/>
    </source>
</evidence>
<sequence length="527" mass="60279">MNTQKYKWILYLITVTIVATIGVQFYWNYKNYEENKQRVANEIQLSFDNAVEEYYSTLAKNDFLTIINSDSESKSIKLVSDTSVDTIVKGLDKKSKVTLNNIRITTDDNLSKEKIDSIMKGAEKFAKEFNFNKAKKKRKAFTSFTKFIDHKKGIHVDENGKKSPVKYFKGKAAADSLKMIYNLKPIFISFLDQSVNYEKIDSLIQKQLNNKGIKIESSFHHIKNDSIFNKTKDTLSANKIFTISSKSTYVKNDEKFKLLYSNPSFEALKRSSLGIFLSFLLSIAVISSLFYLLKIINQQKELASIKNDLISNITHEFKTPIATVSTAIEAIENFNVLDDKTKTQKYLSLSSIQLKKLHQMVEKLLETATLDSEQLLLKKETIDAVEIVEKIVHKHQLLAKNKEILFSSNLKPIYLYVDVFHFENVVSNLIDNAVKYGGNTIEVNINSILNSTEIMVADDGEGIEKNQQEKVFDQFYRVPKGNTHDVKGFGIGLYYCRKIIEKHLGNLTLSSTKQQTIFKITLPNEKS</sequence>
<evidence type="ECO:0000313" key="9">
    <source>
        <dbReference type="EMBL" id="PQJ80586.1"/>
    </source>
</evidence>
<dbReference type="SUPFAM" id="SSF47384">
    <property type="entry name" value="Homodimeric domain of signal transducing histidine kinase"/>
    <property type="match status" value="1"/>
</dbReference>